<dbReference type="EMBL" id="MLCO01000065">
    <property type="protein sequence ID" value="ONG55831.1"/>
    <property type="molecule type" value="Genomic_DNA"/>
</dbReference>
<accession>A0A1V2H509</accession>
<reference evidence="2 3" key="1">
    <citation type="submission" date="2016-10" db="EMBL/GenBank/DDBJ databases">
        <title>Draft Genome sequence of Roseomonas sp. strain M3.</title>
        <authorList>
            <person name="Subhash Y."/>
            <person name="Lee S."/>
        </authorList>
    </citation>
    <scope>NUCLEOTIDE SEQUENCE [LARGE SCALE GENOMIC DNA]</scope>
    <source>
        <strain evidence="2 3">M3</strain>
    </source>
</reference>
<dbReference type="Proteomes" id="UP000188879">
    <property type="component" value="Unassembled WGS sequence"/>
</dbReference>
<keyword evidence="2" id="KW-0378">Hydrolase</keyword>
<evidence type="ECO:0000313" key="2">
    <source>
        <dbReference type="EMBL" id="ONG55831.1"/>
    </source>
</evidence>
<dbReference type="PRINTS" id="PR00111">
    <property type="entry name" value="ABHYDROLASE"/>
</dbReference>
<evidence type="ECO:0000259" key="1">
    <source>
        <dbReference type="Pfam" id="PF12697"/>
    </source>
</evidence>
<dbReference type="SUPFAM" id="SSF53474">
    <property type="entry name" value="alpha/beta-Hydrolases"/>
    <property type="match status" value="1"/>
</dbReference>
<dbReference type="AlphaFoldDB" id="A0A1V2H509"/>
<dbReference type="OrthoDB" id="5491135at2"/>
<protein>
    <submittedName>
        <fullName evidence="2">Alpha/beta hydrolase</fullName>
    </submittedName>
</protein>
<proteinExistence type="predicted"/>
<comment type="caution">
    <text evidence="2">The sequence shown here is derived from an EMBL/GenBank/DDBJ whole genome shotgun (WGS) entry which is preliminary data.</text>
</comment>
<keyword evidence="3" id="KW-1185">Reference proteome</keyword>
<evidence type="ECO:0000313" key="3">
    <source>
        <dbReference type="Proteomes" id="UP000188879"/>
    </source>
</evidence>
<dbReference type="GO" id="GO:0016787">
    <property type="term" value="F:hydrolase activity"/>
    <property type="evidence" value="ECO:0007669"/>
    <property type="project" value="UniProtKB-KW"/>
</dbReference>
<dbReference type="InterPro" id="IPR029058">
    <property type="entry name" value="AB_hydrolase_fold"/>
</dbReference>
<sequence>MAMLLMPGFMTDADLWSEVLPHWQAFLPVLHADPSQDDSIAGMACRALAAAPDRFVAVGFSMGGYVAREVARQAPGRIEALVLIATSAQGDSPDRAAGKAAAAARVGQGVRIGRAAIARSLHPAREDDPALIARIQAMGERLGAETFRRQLLLDRPGDADRLDGIDVPTLVVAGRQDRLRSLAEAEELRDGIPGATLRIVEDTGHMIPFEAPDTLGPLVAEWLSLVISRRMTR</sequence>
<dbReference type="InterPro" id="IPR050266">
    <property type="entry name" value="AB_hydrolase_sf"/>
</dbReference>
<dbReference type="Pfam" id="PF12697">
    <property type="entry name" value="Abhydrolase_6"/>
    <property type="match status" value="1"/>
</dbReference>
<dbReference type="PANTHER" id="PTHR43798">
    <property type="entry name" value="MONOACYLGLYCEROL LIPASE"/>
    <property type="match status" value="1"/>
</dbReference>
<dbReference type="InterPro" id="IPR000073">
    <property type="entry name" value="AB_hydrolase_1"/>
</dbReference>
<organism evidence="2 3">
    <name type="scientific">Teichococcus deserti</name>
    <dbReference type="NCBI Taxonomy" id="1817963"/>
    <lineage>
        <taxon>Bacteria</taxon>
        <taxon>Pseudomonadati</taxon>
        <taxon>Pseudomonadota</taxon>
        <taxon>Alphaproteobacteria</taxon>
        <taxon>Acetobacterales</taxon>
        <taxon>Roseomonadaceae</taxon>
        <taxon>Roseomonas</taxon>
    </lineage>
</organism>
<dbReference type="Gene3D" id="3.40.50.1820">
    <property type="entry name" value="alpha/beta hydrolase"/>
    <property type="match status" value="1"/>
</dbReference>
<gene>
    <name evidence="2" type="ORF">BKE38_08170</name>
</gene>
<feature type="domain" description="AB hydrolase-1" evidence="1">
    <location>
        <begin position="38"/>
        <end position="214"/>
    </location>
</feature>
<name>A0A1V2H509_9PROT</name>